<dbReference type="Gramene" id="KFK33634">
    <property type="protein sequence ID" value="KFK33634"/>
    <property type="gene ID" value="AALP_AA5G039100"/>
</dbReference>
<evidence type="ECO:0000256" key="2">
    <source>
        <dbReference type="ARBA" id="ARBA00022527"/>
    </source>
</evidence>
<dbReference type="eggNOG" id="KOG1187">
    <property type="taxonomic scope" value="Eukaryota"/>
</dbReference>
<dbReference type="InterPro" id="IPR045272">
    <property type="entry name" value="ANXUR1/2-like"/>
</dbReference>
<feature type="transmembrane region" description="Helical" evidence="13">
    <location>
        <begin position="423"/>
        <end position="448"/>
    </location>
</feature>
<dbReference type="AlphaFoldDB" id="A0A087GUT2"/>
<keyword evidence="10 13" id="KW-0472">Membrane</keyword>
<dbReference type="EMBL" id="CM002873">
    <property type="protein sequence ID" value="KFK33634.1"/>
    <property type="molecule type" value="Genomic_DNA"/>
</dbReference>
<evidence type="ECO:0000313" key="17">
    <source>
        <dbReference type="Proteomes" id="UP000029120"/>
    </source>
</evidence>
<keyword evidence="9 13" id="KW-1133">Transmembrane helix</keyword>
<evidence type="ECO:0000313" key="16">
    <source>
        <dbReference type="EMBL" id="KFK33634.1"/>
    </source>
</evidence>
<evidence type="ECO:0000259" key="15">
    <source>
        <dbReference type="Pfam" id="PF12819"/>
    </source>
</evidence>
<reference evidence="17" key="1">
    <citation type="journal article" date="2015" name="Nat. Plants">
        <title>Genome expansion of Arabis alpina linked with retrotransposition and reduced symmetric DNA methylation.</title>
        <authorList>
            <person name="Willing E.M."/>
            <person name="Rawat V."/>
            <person name="Mandakova T."/>
            <person name="Maumus F."/>
            <person name="James G.V."/>
            <person name="Nordstroem K.J."/>
            <person name="Becker C."/>
            <person name="Warthmann N."/>
            <person name="Chica C."/>
            <person name="Szarzynska B."/>
            <person name="Zytnicki M."/>
            <person name="Albani M.C."/>
            <person name="Kiefer C."/>
            <person name="Bergonzi S."/>
            <person name="Castaings L."/>
            <person name="Mateos J.L."/>
            <person name="Berns M.C."/>
            <person name="Bujdoso N."/>
            <person name="Piofczyk T."/>
            <person name="de Lorenzo L."/>
            <person name="Barrero-Sicilia C."/>
            <person name="Mateos I."/>
            <person name="Piednoel M."/>
            <person name="Hagmann J."/>
            <person name="Chen-Min-Tao R."/>
            <person name="Iglesias-Fernandez R."/>
            <person name="Schuster S.C."/>
            <person name="Alonso-Blanco C."/>
            <person name="Roudier F."/>
            <person name="Carbonero P."/>
            <person name="Paz-Ares J."/>
            <person name="Davis S.J."/>
            <person name="Pecinka A."/>
            <person name="Quesneville H."/>
            <person name="Colot V."/>
            <person name="Lysak M.A."/>
            <person name="Weigel D."/>
            <person name="Coupland G."/>
            <person name="Schneeberger K."/>
        </authorList>
    </citation>
    <scope>NUCLEOTIDE SEQUENCE [LARGE SCALE GENOMIC DNA]</scope>
    <source>
        <strain evidence="17">cv. Pajares</strain>
    </source>
</reference>
<dbReference type="InterPro" id="IPR024788">
    <property type="entry name" value="Malectin-like_Carb-bd_dom"/>
</dbReference>
<dbReference type="FunFam" id="2.60.120.430:FF:000003">
    <property type="entry name" value="FERONIA receptor-like kinase"/>
    <property type="match status" value="1"/>
</dbReference>
<keyword evidence="8" id="KW-0067">ATP-binding</keyword>
<dbReference type="Proteomes" id="UP000029120">
    <property type="component" value="Chromosome 5"/>
</dbReference>
<dbReference type="GO" id="GO:0004714">
    <property type="term" value="F:transmembrane receptor protein tyrosine kinase activity"/>
    <property type="evidence" value="ECO:0007669"/>
    <property type="project" value="InterPro"/>
</dbReference>
<evidence type="ECO:0000256" key="3">
    <source>
        <dbReference type="ARBA" id="ARBA00022679"/>
    </source>
</evidence>
<keyword evidence="17" id="KW-1185">Reference proteome</keyword>
<evidence type="ECO:0000256" key="6">
    <source>
        <dbReference type="ARBA" id="ARBA00022741"/>
    </source>
</evidence>
<evidence type="ECO:0000256" key="8">
    <source>
        <dbReference type="ARBA" id="ARBA00022840"/>
    </source>
</evidence>
<dbReference type="OrthoDB" id="1113037at2759"/>
<feature type="region of interest" description="Disordered" evidence="12">
    <location>
        <begin position="555"/>
        <end position="577"/>
    </location>
</feature>
<sequence length="577" mass="64871">MIRHAFLIFSILLSVAEAAYIPTDVFLFNCGDTSDRIDDTGRIWSAESWKTIRSNAVNASFSSAANFLESGIPPVPYTKARIFRSDFTYSFPVSTGPKFVRLYFYPTRYGSEFDAVTSFFSVTVYNVITLLNNFNADLVVKASKDLIIIKEFIVPVFHSSLELTFKPSPNSLAFVNGIEIVSMPDRFYSKGGFDDRILSVDNLADFEMDDSTAFQTVYRLNVGGKTVPDTGMFRRWLPDDKFLLGDSGFVPNVPDVKINYTKETPAYVAPEDVYGTCRVTANAKNLTWLFKVDASFNYLVRLHFCEILPEVTRPGHLFSIFIGSQIAMLEMDVFWLSGGFRIPMYLDFKVSVGRFESDILLALHPDHVNSRDAILNGVEILKMSDPERNLAGPNPNPITLGDKINETKSNETKLHEKSRWKPVATITATVVGSAIGLATLVVVFMLLMRHMKRKKNRKETSIVMAKSEKADLELSMVGTFIRVDLENGDQQTWIFGDEITEEEKEIVKKMILVSLWCIQPCPLDRPPMNRVVEMMEGSLDALEVPPKPSMHISTRLISESSSFPDDIESPSSNSKES</sequence>
<dbReference type="GO" id="GO:0004674">
    <property type="term" value="F:protein serine/threonine kinase activity"/>
    <property type="evidence" value="ECO:0007669"/>
    <property type="project" value="UniProtKB-KW"/>
</dbReference>
<name>A0A087GUT2_ARAAL</name>
<dbReference type="GO" id="GO:0016020">
    <property type="term" value="C:membrane"/>
    <property type="evidence" value="ECO:0007669"/>
    <property type="project" value="UniProtKB-SubCell"/>
</dbReference>
<keyword evidence="4 13" id="KW-0812">Transmembrane</keyword>
<dbReference type="Pfam" id="PF12819">
    <property type="entry name" value="Malectin_like"/>
    <property type="match status" value="1"/>
</dbReference>
<dbReference type="Gene3D" id="2.60.120.430">
    <property type="entry name" value="Galactose-binding lectin"/>
    <property type="match status" value="2"/>
</dbReference>
<feature type="signal peptide" evidence="14">
    <location>
        <begin position="1"/>
        <end position="18"/>
    </location>
</feature>
<dbReference type="OMA" id="WDTDVPY"/>
<feature type="chain" id="PRO_5001822531" description="Malectin-like domain-containing protein" evidence="14">
    <location>
        <begin position="19"/>
        <end position="577"/>
    </location>
</feature>
<keyword evidence="7" id="KW-0418">Kinase</keyword>
<evidence type="ECO:0000256" key="5">
    <source>
        <dbReference type="ARBA" id="ARBA00022729"/>
    </source>
</evidence>
<keyword evidence="6" id="KW-0547">Nucleotide-binding</keyword>
<accession>A0A087GUT2</accession>
<evidence type="ECO:0000256" key="10">
    <source>
        <dbReference type="ARBA" id="ARBA00023136"/>
    </source>
</evidence>
<dbReference type="GO" id="GO:0005524">
    <property type="term" value="F:ATP binding"/>
    <property type="evidence" value="ECO:0007669"/>
    <property type="project" value="UniProtKB-KW"/>
</dbReference>
<evidence type="ECO:0000256" key="9">
    <source>
        <dbReference type="ARBA" id="ARBA00022989"/>
    </source>
</evidence>
<dbReference type="PANTHER" id="PTHR34590">
    <property type="entry name" value="OS03G0124300 PROTEIN-RELATED"/>
    <property type="match status" value="1"/>
</dbReference>
<dbReference type="FunFam" id="2.60.120.430:FF:000007">
    <property type="entry name" value="FERONIA receptor-like kinase"/>
    <property type="match status" value="1"/>
</dbReference>
<evidence type="ECO:0000256" key="13">
    <source>
        <dbReference type="SAM" id="Phobius"/>
    </source>
</evidence>
<protein>
    <recommendedName>
        <fullName evidence="15">Malectin-like domain-containing protein</fullName>
    </recommendedName>
</protein>
<keyword evidence="2" id="KW-0723">Serine/threonine-protein kinase</keyword>
<evidence type="ECO:0000256" key="14">
    <source>
        <dbReference type="SAM" id="SignalP"/>
    </source>
</evidence>
<comment type="subcellular location">
    <subcellularLocation>
        <location evidence="1">Membrane</location>
        <topology evidence="1">Single-pass type I membrane protein</topology>
    </subcellularLocation>
</comment>
<evidence type="ECO:0000256" key="7">
    <source>
        <dbReference type="ARBA" id="ARBA00022777"/>
    </source>
</evidence>
<keyword evidence="5 14" id="KW-0732">Signal</keyword>
<dbReference type="PANTHER" id="PTHR34590:SF5">
    <property type="entry name" value="OS04G0586500 PROTEIN"/>
    <property type="match status" value="1"/>
</dbReference>
<keyword evidence="11" id="KW-0325">Glycoprotein</keyword>
<organism evidence="16 17">
    <name type="scientific">Arabis alpina</name>
    <name type="common">Alpine rock-cress</name>
    <dbReference type="NCBI Taxonomy" id="50452"/>
    <lineage>
        <taxon>Eukaryota</taxon>
        <taxon>Viridiplantae</taxon>
        <taxon>Streptophyta</taxon>
        <taxon>Embryophyta</taxon>
        <taxon>Tracheophyta</taxon>
        <taxon>Spermatophyta</taxon>
        <taxon>Magnoliopsida</taxon>
        <taxon>eudicotyledons</taxon>
        <taxon>Gunneridae</taxon>
        <taxon>Pentapetalae</taxon>
        <taxon>rosids</taxon>
        <taxon>malvids</taxon>
        <taxon>Brassicales</taxon>
        <taxon>Brassicaceae</taxon>
        <taxon>Arabideae</taxon>
        <taxon>Arabis</taxon>
    </lineage>
</organism>
<evidence type="ECO:0000256" key="1">
    <source>
        <dbReference type="ARBA" id="ARBA00004479"/>
    </source>
</evidence>
<evidence type="ECO:0000256" key="4">
    <source>
        <dbReference type="ARBA" id="ARBA00022692"/>
    </source>
</evidence>
<evidence type="ECO:0000256" key="12">
    <source>
        <dbReference type="SAM" id="MobiDB-lite"/>
    </source>
</evidence>
<gene>
    <name evidence="16" type="ordered locus">AALP_Aa5g039100</name>
</gene>
<proteinExistence type="predicted"/>
<evidence type="ECO:0000256" key="11">
    <source>
        <dbReference type="ARBA" id="ARBA00023180"/>
    </source>
</evidence>
<feature type="domain" description="Malectin-like" evidence="15">
    <location>
        <begin position="67"/>
        <end position="382"/>
    </location>
</feature>
<keyword evidence="3" id="KW-0808">Transferase</keyword>